<proteinExistence type="inferred from homology"/>
<dbReference type="InterPro" id="IPR029058">
    <property type="entry name" value="AB_hydrolase_fold"/>
</dbReference>
<evidence type="ECO:0000256" key="3">
    <source>
        <dbReference type="ARBA" id="ARBA00022729"/>
    </source>
</evidence>
<dbReference type="FunFam" id="3.40.50.1820:FF:000021">
    <property type="entry name" value="Lipase"/>
    <property type="match status" value="1"/>
</dbReference>
<dbReference type="GO" id="GO:0043202">
    <property type="term" value="C:lysosomal lumen"/>
    <property type="evidence" value="ECO:0007669"/>
    <property type="project" value="UniProtKB-SubCell"/>
</dbReference>
<keyword evidence="3" id="KW-0732">Signal</keyword>
<feature type="active site" description="Charge relay system" evidence="9">
    <location>
        <position position="415"/>
    </location>
</feature>
<dbReference type="Pfam" id="PF04083">
    <property type="entry name" value="Abhydro_lipase"/>
    <property type="match status" value="1"/>
</dbReference>
<comment type="similarity">
    <text evidence="2">Belongs to the AB hydrolase superfamily. Lipase family.</text>
</comment>
<dbReference type="PIRSF" id="PIRSF000862">
    <property type="entry name" value="Steryl_ester_lip"/>
    <property type="match status" value="1"/>
</dbReference>
<evidence type="ECO:0000256" key="2">
    <source>
        <dbReference type="ARBA" id="ARBA00010701"/>
    </source>
</evidence>
<feature type="domain" description="Partial AB-hydrolase lipase" evidence="10">
    <location>
        <begin position="72"/>
        <end position="135"/>
    </location>
</feature>
<dbReference type="Gene3D" id="3.40.50.1820">
    <property type="entry name" value="alpha/beta hydrolase"/>
    <property type="match status" value="1"/>
</dbReference>
<dbReference type="Proteomes" id="UP000887569">
    <property type="component" value="Unplaced"/>
</dbReference>
<organism evidence="11 12">
    <name type="scientific">Parascaris univalens</name>
    <name type="common">Nematode worm</name>
    <dbReference type="NCBI Taxonomy" id="6257"/>
    <lineage>
        <taxon>Eukaryota</taxon>
        <taxon>Metazoa</taxon>
        <taxon>Ecdysozoa</taxon>
        <taxon>Nematoda</taxon>
        <taxon>Chromadorea</taxon>
        <taxon>Rhabditida</taxon>
        <taxon>Spirurina</taxon>
        <taxon>Ascaridomorpha</taxon>
        <taxon>Ascaridoidea</taxon>
        <taxon>Ascarididae</taxon>
        <taxon>Parascaris</taxon>
    </lineage>
</organism>
<keyword evidence="8" id="KW-0458">Lysosome</keyword>
<comment type="subcellular location">
    <subcellularLocation>
        <location evidence="1">Lysosome lumen</location>
    </subcellularLocation>
</comment>
<keyword evidence="11" id="KW-1185">Reference proteome</keyword>
<dbReference type="PANTHER" id="PTHR11005">
    <property type="entry name" value="LYSOSOMAL ACID LIPASE-RELATED"/>
    <property type="match status" value="1"/>
</dbReference>
<keyword evidence="5" id="KW-0442">Lipid degradation</keyword>
<keyword evidence="4" id="KW-0378">Hydrolase</keyword>
<evidence type="ECO:0000259" key="10">
    <source>
        <dbReference type="Pfam" id="PF04083"/>
    </source>
</evidence>
<evidence type="ECO:0000256" key="9">
    <source>
        <dbReference type="PIRSR" id="PIRSR000862-1"/>
    </source>
</evidence>
<name>A0A915BUX5_PARUN</name>
<evidence type="ECO:0000256" key="7">
    <source>
        <dbReference type="ARBA" id="ARBA00023180"/>
    </source>
</evidence>
<evidence type="ECO:0000313" key="12">
    <source>
        <dbReference type="WBParaSite" id="PgR061_g041_t03"/>
    </source>
</evidence>
<dbReference type="InterPro" id="IPR025483">
    <property type="entry name" value="Lipase_euk"/>
</dbReference>
<accession>A0A915BUX5</accession>
<evidence type="ECO:0000256" key="4">
    <source>
        <dbReference type="ARBA" id="ARBA00022801"/>
    </source>
</evidence>
<dbReference type="GO" id="GO:0016042">
    <property type="term" value="P:lipid catabolic process"/>
    <property type="evidence" value="ECO:0007669"/>
    <property type="project" value="UniProtKB-KW"/>
</dbReference>
<protein>
    <submittedName>
        <fullName evidence="12">Lipase</fullName>
    </submittedName>
</protein>
<evidence type="ECO:0000256" key="1">
    <source>
        <dbReference type="ARBA" id="ARBA00004227"/>
    </source>
</evidence>
<feature type="active site" description="Charge relay system" evidence="9">
    <location>
        <position position="383"/>
    </location>
</feature>
<dbReference type="GO" id="GO:0016788">
    <property type="term" value="F:hydrolase activity, acting on ester bonds"/>
    <property type="evidence" value="ECO:0007669"/>
    <property type="project" value="InterPro"/>
</dbReference>
<dbReference type="SUPFAM" id="SSF53474">
    <property type="entry name" value="alpha/beta-Hydrolases"/>
    <property type="match status" value="1"/>
</dbReference>
<keyword evidence="7" id="KW-0325">Glycoprotein</keyword>
<feature type="active site" description="Nucleophile" evidence="9">
    <location>
        <position position="211"/>
    </location>
</feature>
<sequence>MHFIEINQLALWNCRRINHLNFLNGYLHRLYLAWTLHSLQNIEMPVLKSLLVIASCTIYGSLSNIPEVDMDVVEIIAFYGYTVEVITVQTQDGYILHMHRIPYGKNDTVKSVMRKRPVVFFQHGLLSSSADWVLNTPSGSAAFIFADAGFDVWMGNVRGNFYSKQHQNYSSKDEEYWQFSWDEISKYDLNAMINKVLQVTKQPDLYYIGHSQGTLIMLAKLATDEEFHLKIRKFFALAPIGTVAHIEGLVNYLSKFALRLPFIKRLLGDKEFLPATWFTKLVGKYICGLRYINPLCDSVLFQIAGPDNQFNQSRLPVFLSHIPAGTSTQNVIHWTQMVKSGRTQAYDYGSKAKNLHHYGQPFPPLYNLRRVNTPVYLYWSDKDWLADEVDIKNALLARIPQQYLKQNNRLIDFNHLDFVWGLRAADEIYKPIIRTILAHELRRERFRG</sequence>
<evidence type="ECO:0000313" key="11">
    <source>
        <dbReference type="Proteomes" id="UP000887569"/>
    </source>
</evidence>
<dbReference type="InterPro" id="IPR006693">
    <property type="entry name" value="AB_hydrolase_lipase"/>
</dbReference>
<evidence type="ECO:0000256" key="5">
    <source>
        <dbReference type="ARBA" id="ARBA00022963"/>
    </source>
</evidence>
<dbReference type="AlphaFoldDB" id="A0A915BUX5"/>
<keyword evidence="6" id="KW-0443">Lipid metabolism</keyword>
<evidence type="ECO:0000256" key="6">
    <source>
        <dbReference type="ARBA" id="ARBA00023098"/>
    </source>
</evidence>
<reference evidence="12" key="1">
    <citation type="submission" date="2022-11" db="UniProtKB">
        <authorList>
            <consortium name="WormBaseParasite"/>
        </authorList>
    </citation>
    <scope>IDENTIFICATION</scope>
</reference>
<dbReference type="WBParaSite" id="PgR061_g041_t03">
    <property type="protein sequence ID" value="PgR061_g041_t03"/>
    <property type="gene ID" value="PgR061_g041"/>
</dbReference>
<evidence type="ECO:0000256" key="8">
    <source>
        <dbReference type="ARBA" id="ARBA00023228"/>
    </source>
</evidence>